<proteinExistence type="predicted"/>
<evidence type="ECO:0000313" key="1">
    <source>
        <dbReference type="EMBL" id="BAC46973.1"/>
    </source>
</evidence>
<protein>
    <submittedName>
        <fullName evidence="1">Bsl1708 protein</fullName>
    </submittedName>
</protein>
<accession>Q89TS7</accession>
<keyword evidence="2" id="KW-1185">Reference proteome</keyword>
<dbReference type="Proteomes" id="UP000002526">
    <property type="component" value="Chromosome"/>
</dbReference>
<evidence type="ECO:0000313" key="2">
    <source>
        <dbReference type="Proteomes" id="UP000002526"/>
    </source>
</evidence>
<dbReference type="AlphaFoldDB" id="Q89TS7"/>
<dbReference type="HOGENOM" id="CLU_2407444_0_0_5"/>
<reference evidence="2" key="1">
    <citation type="journal article" date="2002" name="DNA Res.">
        <title>Complete genomic sequence of nitrogen-fixing symbiotic bacterium Bradyrhizobium japonicum USDA110.</title>
        <authorList>
            <person name="Kaneko T."/>
            <person name="Nakamura Y."/>
            <person name="Sato S."/>
            <person name="Minamisawa K."/>
            <person name="Uchiumi T."/>
            <person name="Sasamoto S."/>
            <person name="Watanabe A."/>
            <person name="Idesawa K."/>
            <person name="Iriguchi M."/>
            <person name="Kawashima K."/>
            <person name="Kohara M."/>
            <person name="Matsumoto M."/>
            <person name="Shimpo S."/>
            <person name="Tsuruoka H."/>
            <person name="Wada T."/>
            <person name="Yamada M."/>
            <person name="Tabata S."/>
        </authorList>
    </citation>
    <scope>NUCLEOTIDE SEQUENCE [LARGE SCALE GENOMIC DNA]</scope>
    <source>
        <strain evidence="2">JCM 10833 / BCRC 13528 / IAM 13628 / NBRC 14792 / USDA 110</strain>
    </source>
</reference>
<dbReference type="KEGG" id="bja:bsl1708"/>
<dbReference type="EMBL" id="BA000040">
    <property type="protein sequence ID" value="BAC46973.1"/>
    <property type="molecule type" value="Genomic_DNA"/>
</dbReference>
<sequence length="92" mass="10136">MGSTIADGLAHRLVVRRLQPILQIALQPSCARFLVLADGRMIFGNGLLLFLILSFCETSSPTYCFIAPPIYSATIWVGRARRSGWRVSVAAR</sequence>
<dbReference type="InParanoid" id="Q89TS7"/>
<name>Q89TS7_BRADU</name>
<dbReference type="EnsemblBacteria" id="BAC46973">
    <property type="protein sequence ID" value="BAC46973"/>
    <property type="gene ID" value="BAC46973"/>
</dbReference>
<dbReference type="OrthoDB" id="9955184at2"/>
<gene>
    <name evidence="1" type="ordered locus">bsl1708</name>
</gene>
<organism evidence="1 2">
    <name type="scientific">Bradyrhizobium diazoefficiens (strain JCM 10833 / BCRC 13528 / IAM 13628 / NBRC 14792 / USDA 110)</name>
    <dbReference type="NCBI Taxonomy" id="224911"/>
    <lineage>
        <taxon>Bacteria</taxon>
        <taxon>Pseudomonadati</taxon>
        <taxon>Pseudomonadota</taxon>
        <taxon>Alphaproteobacteria</taxon>
        <taxon>Hyphomicrobiales</taxon>
        <taxon>Nitrobacteraceae</taxon>
        <taxon>Bradyrhizobium</taxon>
    </lineage>
</organism>